<accession>A0A9N9N9X2</accession>
<reference evidence="1" key="1">
    <citation type="submission" date="2021-06" db="EMBL/GenBank/DDBJ databases">
        <authorList>
            <person name="Kallberg Y."/>
            <person name="Tangrot J."/>
            <person name="Rosling A."/>
        </authorList>
    </citation>
    <scope>NUCLEOTIDE SEQUENCE</scope>
    <source>
        <strain evidence="1">CL551</strain>
    </source>
</reference>
<protein>
    <submittedName>
        <fullName evidence="1">15497_t:CDS:1</fullName>
    </submittedName>
</protein>
<dbReference type="EMBL" id="CAJVPV010020430">
    <property type="protein sequence ID" value="CAG8714637.1"/>
    <property type="molecule type" value="Genomic_DNA"/>
</dbReference>
<proteinExistence type="predicted"/>
<evidence type="ECO:0000313" key="1">
    <source>
        <dbReference type="EMBL" id="CAG8714637.1"/>
    </source>
</evidence>
<dbReference type="SUPFAM" id="SSF81383">
    <property type="entry name" value="F-box domain"/>
    <property type="match status" value="1"/>
</dbReference>
<evidence type="ECO:0000313" key="2">
    <source>
        <dbReference type="Proteomes" id="UP000789342"/>
    </source>
</evidence>
<name>A0A9N9N9X2_9GLOM</name>
<dbReference type="InterPro" id="IPR032675">
    <property type="entry name" value="LRR_dom_sf"/>
</dbReference>
<dbReference type="Proteomes" id="UP000789342">
    <property type="component" value="Unassembled WGS sequence"/>
</dbReference>
<dbReference type="OrthoDB" id="2347843at2759"/>
<comment type="caution">
    <text evidence="1">The sequence shown here is derived from an EMBL/GenBank/DDBJ whole genome shotgun (WGS) entry which is preliminary data.</text>
</comment>
<dbReference type="InterPro" id="IPR036047">
    <property type="entry name" value="F-box-like_dom_sf"/>
</dbReference>
<gene>
    <name evidence="1" type="ORF">AMORRO_LOCUS12918</name>
</gene>
<organism evidence="1 2">
    <name type="scientific">Acaulospora morrowiae</name>
    <dbReference type="NCBI Taxonomy" id="94023"/>
    <lineage>
        <taxon>Eukaryota</taxon>
        <taxon>Fungi</taxon>
        <taxon>Fungi incertae sedis</taxon>
        <taxon>Mucoromycota</taxon>
        <taxon>Glomeromycotina</taxon>
        <taxon>Glomeromycetes</taxon>
        <taxon>Diversisporales</taxon>
        <taxon>Acaulosporaceae</taxon>
        <taxon>Acaulospora</taxon>
    </lineage>
</organism>
<sequence>MESIPEETFKLIFEYLRDDLNCLLSCLVVNKQWARVTVETMWRNPWRYIKNTKGEDSKKAEVKLISILISFLPEDSRAILREHGIIIPSPLQSPLYDYAGLSRYLTHYDVNRMTELILTLPEYKGSVETTTLTCQSESYTSYLIKQELYRMYVDQCRALKLLEFRDADIPLPFFREAERCFSNLCELHCDTTLLSGTYYRMAQICQNLERLVIVDCHYDNDGLATLIEVQNNLGYLKIITKGSDEHGNSRHNRYIRIANAISTQAHSLHHFDIGGSFVKAIPPVTIATFENLRTLHIRFEGKYEDILKYSSFSQLQVLKCYHVPNPMDVLTHFIERTGGLLRKISFKINSVGDFTMIPQYNKKIAESCPNIRSLTTWFRTDSVADFRQVLISCPNLEHLTIGNYENED</sequence>
<feature type="non-terminal residue" evidence="1">
    <location>
        <position position="408"/>
    </location>
</feature>
<dbReference type="AlphaFoldDB" id="A0A9N9N9X2"/>
<dbReference type="Gene3D" id="3.80.10.10">
    <property type="entry name" value="Ribonuclease Inhibitor"/>
    <property type="match status" value="1"/>
</dbReference>
<dbReference type="SUPFAM" id="SSF52047">
    <property type="entry name" value="RNI-like"/>
    <property type="match status" value="1"/>
</dbReference>
<keyword evidence="2" id="KW-1185">Reference proteome</keyword>